<feature type="signal peptide" evidence="5">
    <location>
        <begin position="1"/>
        <end position="27"/>
    </location>
</feature>
<dbReference type="SUPFAM" id="SSF103088">
    <property type="entry name" value="OmpA-like"/>
    <property type="match status" value="1"/>
</dbReference>
<reference evidence="7" key="1">
    <citation type="journal article" date="2011" name="ISME J.">
        <title>The endosymbionts of the deep-sea tubeworms Riftia pachyptila and Tevnia jerichonana share an identical physiology as revealed by proteogenomic analyses.</title>
        <authorList>
            <person name="Gardebrecht A."/>
            <person name="Markert S."/>
            <person name="Felbeck H."/>
            <person name="Thuermer A."/>
            <person name="Albrecht D."/>
            <person name="Wollherr A."/>
            <person name="Kabisch J."/>
            <person name="Lehmann R."/>
            <person name="Daniel R."/>
            <person name="Liesegang H."/>
            <person name="Hecker M."/>
            <person name="Sievert S.M."/>
            <person name="Schweder T."/>
        </authorList>
    </citation>
    <scope>NUCLEOTIDE SEQUENCE [LARGE SCALE GENOMIC DNA]</scope>
</reference>
<evidence type="ECO:0000256" key="5">
    <source>
        <dbReference type="SAM" id="SignalP"/>
    </source>
</evidence>
<keyword evidence="7" id="KW-0966">Cell projection</keyword>
<gene>
    <name evidence="7" type="primary">motY</name>
    <name evidence="7" type="ORF">Rifp1Sym_ar00230</name>
</gene>
<dbReference type="GO" id="GO:0009279">
    <property type="term" value="C:cell outer membrane"/>
    <property type="evidence" value="ECO:0007669"/>
    <property type="project" value="UniProtKB-SubCell"/>
</dbReference>
<dbReference type="Gene3D" id="2.60.40.2540">
    <property type="match status" value="1"/>
</dbReference>
<comment type="subcellular location">
    <subcellularLocation>
        <location evidence="1">Cell outer membrane</location>
    </subcellularLocation>
</comment>
<evidence type="ECO:0000256" key="3">
    <source>
        <dbReference type="ARBA" id="ARBA00023237"/>
    </source>
</evidence>
<organism evidence="7 8">
    <name type="scientific">endosymbiont of Riftia pachyptila</name>
    <name type="common">vent Ph05</name>
    <dbReference type="NCBI Taxonomy" id="1048808"/>
    <lineage>
        <taxon>Bacteria</taxon>
        <taxon>Pseudomonadati</taxon>
        <taxon>Pseudomonadota</taxon>
        <taxon>Gammaproteobacteria</taxon>
        <taxon>sulfur-oxidizing symbionts</taxon>
    </lineage>
</organism>
<evidence type="ECO:0000256" key="1">
    <source>
        <dbReference type="ARBA" id="ARBA00004442"/>
    </source>
</evidence>
<keyword evidence="3" id="KW-0998">Cell outer membrane</keyword>
<sequence length="296" mass="34070">MMQQRLNSLYRLFLLILLVAVVSRPHAAPVDDVIYMAEVNYAEWAFVSSQISCELKHEIPGFGVARFLQIAGEKFHFLIDSYQPVPRKGSAEMWEISPSWEPGTPDPLVQTLQIEPGLRPVLLQRQPASWLLASLAKGQIGSIGFTDWDDKRKQVQLRLSPVNFQRPYLEFRKCLKALPEKGFADYRYSEVRFAFNLHDLDASAKALLKELADYLNRDERVKSVRIEGHADDQGRRKYNLKLSERRAMAVKAYLVEQGVEQARLATFHYGESRPKVRSRSQKARAKNRRVEILLSK</sequence>
<dbReference type="InterPro" id="IPR036737">
    <property type="entry name" value="OmpA-like_sf"/>
</dbReference>
<feature type="domain" description="OmpA-like" evidence="6">
    <location>
        <begin position="180"/>
        <end position="296"/>
    </location>
</feature>
<keyword evidence="7" id="KW-0282">Flagellum</keyword>
<dbReference type="Proteomes" id="UP000004491">
    <property type="component" value="Unassembled WGS sequence"/>
</dbReference>
<evidence type="ECO:0000313" key="7">
    <source>
        <dbReference type="EMBL" id="EGV52038.1"/>
    </source>
</evidence>
<dbReference type="Gene3D" id="3.30.1330.60">
    <property type="entry name" value="OmpA-like domain"/>
    <property type="match status" value="1"/>
</dbReference>
<proteinExistence type="predicted"/>
<evidence type="ECO:0000256" key="2">
    <source>
        <dbReference type="ARBA" id="ARBA00023136"/>
    </source>
</evidence>
<dbReference type="InterPro" id="IPR006665">
    <property type="entry name" value="OmpA-like"/>
</dbReference>
<accession>G2DBH2</accession>
<dbReference type="PRINTS" id="PR01021">
    <property type="entry name" value="OMPADOMAIN"/>
</dbReference>
<dbReference type="PANTHER" id="PTHR30329">
    <property type="entry name" value="STATOR ELEMENT OF FLAGELLAR MOTOR COMPLEX"/>
    <property type="match status" value="1"/>
</dbReference>
<dbReference type="InterPro" id="IPR041544">
    <property type="entry name" value="MotY_N"/>
</dbReference>
<dbReference type="Pfam" id="PF00691">
    <property type="entry name" value="OmpA"/>
    <property type="match status" value="1"/>
</dbReference>
<feature type="chain" id="PRO_5003427760" evidence="5">
    <location>
        <begin position="28"/>
        <end position="296"/>
    </location>
</feature>
<name>G2DBH2_9GAMM</name>
<dbReference type="EMBL" id="AFOC01000018">
    <property type="protein sequence ID" value="EGV52038.1"/>
    <property type="molecule type" value="Genomic_DNA"/>
</dbReference>
<protein>
    <submittedName>
        <fullName evidence="7">Sodium-type flagellar protein motY</fullName>
    </submittedName>
</protein>
<dbReference type="PROSITE" id="PS51123">
    <property type="entry name" value="OMPA_2"/>
    <property type="match status" value="1"/>
</dbReference>
<keyword evidence="7" id="KW-0969">Cilium</keyword>
<evidence type="ECO:0000256" key="4">
    <source>
        <dbReference type="PROSITE-ProRule" id="PRU00473"/>
    </source>
</evidence>
<keyword evidence="5" id="KW-0732">Signal</keyword>
<dbReference type="InterPro" id="IPR050330">
    <property type="entry name" value="Bact_OuterMem_StrucFunc"/>
</dbReference>
<evidence type="ECO:0000259" key="6">
    <source>
        <dbReference type="PROSITE" id="PS51123"/>
    </source>
</evidence>
<dbReference type="InterPro" id="IPR006664">
    <property type="entry name" value="OMP_bac"/>
</dbReference>
<dbReference type="PRINTS" id="PR01023">
    <property type="entry name" value="NAFLGMOTY"/>
</dbReference>
<dbReference type="AlphaFoldDB" id="G2DBH2"/>
<keyword evidence="8" id="KW-1185">Reference proteome</keyword>
<dbReference type="Pfam" id="PF18393">
    <property type="entry name" value="MotY_N"/>
    <property type="match status" value="1"/>
</dbReference>
<comment type="caution">
    <text evidence="7">The sequence shown here is derived from an EMBL/GenBank/DDBJ whole genome shotgun (WGS) entry which is preliminary data.</text>
</comment>
<evidence type="ECO:0000313" key="8">
    <source>
        <dbReference type="Proteomes" id="UP000004491"/>
    </source>
</evidence>
<dbReference type="CDD" id="cd07185">
    <property type="entry name" value="OmpA_C-like"/>
    <property type="match status" value="1"/>
</dbReference>
<dbReference type="PANTHER" id="PTHR30329:SF21">
    <property type="entry name" value="LIPOPROTEIN YIAD-RELATED"/>
    <property type="match status" value="1"/>
</dbReference>
<keyword evidence="2 4" id="KW-0472">Membrane</keyword>